<proteinExistence type="predicted"/>
<keyword evidence="2" id="KW-0812">Transmembrane</keyword>
<evidence type="ECO:0000256" key="1">
    <source>
        <dbReference type="SAM" id="MobiDB-lite"/>
    </source>
</evidence>
<feature type="region of interest" description="Disordered" evidence="1">
    <location>
        <begin position="1"/>
        <end position="23"/>
    </location>
</feature>
<dbReference type="Proteomes" id="UP001597425">
    <property type="component" value="Unassembled WGS sequence"/>
</dbReference>
<sequence length="68" mass="7596">MSDGKRSPACNCDLKLRPRPPEPPLYMPAMPPLGLLTAIGNGVRILIHRLRCRRRVERGDKPPRRGAA</sequence>
<accession>A0ABW5E8V1</accession>
<keyword evidence="2" id="KW-0472">Membrane</keyword>
<keyword evidence="2" id="KW-1133">Transmembrane helix</keyword>
<evidence type="ECO:0000313" key="4">
    <source>
        <dbReference type="Proteomes" id="UP001597425"/>
    </source>
</evidence>
<comment type="caution">
    <text evidence="3">The sequence shown here is derived from an EMBL/GenBank/DDBJ whole genome shotgun (WGS) entry which is preliminary data.</text>
</comment>
<protein>
    <submittedName>
        <fullName evidence="3">Uncharacterized protein</fullName>
    </submittedName>
</protein>
<dbReference type="RefSeq" id="WP_265720127.1">
    <property type="nucleotide sequence ID" value="NZ_JAPIVK010000002.1"/>
</dbReference>
<evidence type="ECO:0000256" key="2">
    <source>
        <dbReference type="SAM" id="Phobius"/>
    </source>
</evidence>
<feature type="transmembrane region" description="Helical" evidence="2">
    <location>
        <begin position="25"/>
        <end position="47"/>
    </location>
</feature>
<name>A0ABW5E8V1_9GAMM</name>
<evidence type="ECO:0000313" key="3">
    <source>
        <dbReference type="EMBL" id="MFD2309747.1"/>
    </source>
</evidence>
<keyword evidence="4" id="KW-1185">Reference proteome</keyword>
<dbReference type="EMBL" id="JBHUJD010000004">
    <property type="protein sequence ID" value="MFD2309747.1"/>
    <property type="molecule type" value="Genomic_DNA"/>
</dbReference>
<gene>
    <name evidence="3" type="ORF">ACFSKX_04895</name>
</gene>
<organism evidence="3 4">
    <name type="scientific">Microbulbifer halophilus</name>
    <dbReference type="NCBI Taxonomy" id="453963"/>
    <lineage>
        <taxon>Bacteria</taxon>
        <taxon>Pseudomonadati</taxon>
        <taxon>Pseudomonadota</taxon>
        <taxon>Gammaproteobacteria</taxon>
        <taxon>Cellvibrionales</taxon>
        <taxon>Microbulbiferaceae</taxon>
        <taxon>Microbulbifer</taxon>
    </lineage>
</organism>
<reference evidence="4" key="1">
    <citation type="journal article" date="2019" name="Int. J. Syst. Evol. Microbiol.">
        <title>The Global Catalogue of Microorganisms (GCM) 10K type strain sequencing project: providing services to taxonomists for standard genome sequencing and annotation.</title>
        <authorList>
            <consortium name="The Broad Institute Genomics Platform"/>
            <consortium name="The Broad Institute Genome Sequencing Center for Infectious Disease"/>
            <person name="Wu L."/>
            <person name="Ma J."/>
        </authorList>
    </citation>
    <scope>NUCLEOTIDE SEQUENCE [LARGE SCALE GENOMIC DNA]</scope>
    <source>
        <strain evidence="4">KCTC 12848</strain>
    </source>
</reference>